<protein>
    <submittedName>
        <fullName evidence="3">Ribonuclease domain-containing protein</fullName>
    </submittedName>
</protein>
<keyword evidence="1" id="KW-0540">Nuclease</keyword>
<dbReference type="Proteomes" id="UP001434737">
    <property type="component" value="Chromosome"/>
</dbReference>
<keyword evidence="4" id="KW-1185">Reference proteome</keyword>
<evidence type="ECO:0000313" key="4">
    <source>
        <dbReference type="Proteomes" id="UP001434737"/>
    </source>
</evidence>
<reference evidence="3 4" key="1">
    <citation type="submission" date="2024-02" db="EMBL/GenBank/DDBJ databases">
        <title>Genome and pathogenicity analysis of Helicobacter mastomyrinus isolated from mice.</title>
        <authorList>
            <person name="Zhu L."/>
        </authorList>
    </citation>
    <scope>NUCLEOTIDE SEQUENCE [LARGE SCALE GENOMIC DNA]</scope>
    <source>
        <strain evidence="3 4">Hm-17</strain>
    </source>
</reference>
<dbReference type="RefSeq" id="WP_343353058.1">
    <property type="nucleotide sequence ID" value="NZ_CP145316.1"/>
</dbReference>
<evidence type="ECO:0000313" key="3">
    <source>
        <dbReference type="EMBL" id="XAM17381.1"/>
    </source>
</evidence>
<accession>A0ABZ3F2L1</accession>
<dbReference type="SUPFAM" id="SSF53933">
    <property type="entry name" value="Microbial ribonucleases"/>
    <property type="match status" value="1"/>
</dbReference>
<evidence type="ECO:0000256" key="1">
    <source>
        <dbReference type="ARBA" id="ARBA00022722"/>
    </source>
</evidence>
<evidence type="ECO:0000256" key="2">
    <source>
        <dbReference type="ARBA" id="ARBA00022801"/>
    </source>
</evidence>
<sequence>MSKLNSEPIKIQVRDVNYNPIQNATIKVIERKTNKILYNEESLNGEVILDDIENLKSCHAFRVEIQHPHYKPAPKTNSSCVREAHRGKYHTLEYHYQDKLLVSNVYAEIREQIQNTCEDNNANTICLPKRIYDIDNHTLIEQEALQAMNNLQIHLKAYYNQDTIPNKEKQSNEQKRIYQEQKKETRWGYIVFDKDEDIDFKLTELTQNSTIPITHLKEFKRVYKEDSITKSENINKIDTKITQILNNANQDSNINNAQSQDYLLGEEIQIAFKEEWQDKQIRFFAYIEGAKSDVSVDVEKKVYRYAIITHIIKSESDASTINTSDSSSFTWQDVVIGIIALIPAVKGARIIYNISGFITKRALRMRSIQNKTTIQQYEHKIIRYIARSINRVAKPKYPKQSIGAMSHNVRVRYEERVRNNWKRSKGKTGKKLEAGGKWKNEIAQLPTKDSKGNPIFYREHDISIASSKNGRGTERIVTGHNKDGNVLYDYIYYTPNHYYDFIHLIPK</sequence>
<organism evidence="3 4">
    <name type="scientific">Helicobacter mastomyrinus</name>
    <dbReference type="NCBI Taxonomy" id="287948"/>
    <lineage>
        <taxon>Bacteria</taxon>
        <taxon>Pseudomonadati</taxon>
        <taxon>Campylobacterota</taxon>
        <taxon>Epsilonproteobacteria</taxon>
        <taxon>Campylobacterales</taxon>
        <taxon>Helicobacteraceae</taxon>
        <taxon>Helicobacter</taxon>
    </lineage>
</organism>
<proteinExistence type="predicted"/>
<keyword evidence="2" id="KW-0378">Hydrolase</keyword>
<name>A0ABZ3F2L1_9HELI</name>
<dbReference type="EMBL" id="CP145316">
    <property type="protein sequence ID" value="XAM17381.1"/>
    <property type="molecule type" value="Genomic_DNA"/>
</dbReference>
<dbReference type="InterPro" id="IPR016191">
    <property type="entry name" value="Ribonuclease/ribotoxin"/>
</dbReference>
<gene>
    <name evidence="3" type="ORF">V3I05_06740</name>
</gene>
<dbReference type="Gene3D" id="3.10.450.30">
    <property type="entry name" value="Microbial ribonucleases"/>
    <property type="match status" value="1"/>
</dbReference>